<dbReference type="Pfam" id="PF01656">
    <property type="entry name" value="CbiA"/>
    <property type="match status" value="1"/>
</dbReference>
<feature type="domain" description="CobB/CobQ-like glutamine amidotransferase" evidence="6">
    <location>
        <begin position="272"/>
        <end position="469"/>
    </location>
</feature>
<dbReference type="Proteomes" id="UP000008798">
    <property type="component" value="Chromosome"/>
</dbReference>
<dbReference type="InterPro" id="IPR002586">
    <property type="entry name" value="CobQ/CobB/MinD/ParA_Nub-bd_dom"/>
</dbReference>
<dbReference type="InterPro" id="IPR029062">
    <property type="entry name" value="Class_I_gatase-like"/>
</dbReference>
<dbReference type="KEGG" id="cct:CC1_11830"/>
<dbReference type="GO" id="GO:0016874">
    <property type="term" value="F:ligase activity"/>
    <property type="evidence" value="ECO:0007669"/>
    <property type="project" value="UniProtKB-KW"/>
</dbReference>
<evidence type="ECO:0000256" key="1">
    <source>
        <dbReference type="ARBA" id="ARBA00004953"/>
    </source>
</evidence>
<evidence type="ECO:0000313" key="8">
    <source>
        <dbReference type="Proteomes" id="UP000008798"/>
    </source>
</evidence>
<dbReference type="HOGENOM" id="CLU_019250_2_2_9"/>
<dbReference type="InterPro" id="IPR033949">
    <property type="entry name" value="CobQ_GATase1"/>
</dbReference>
<dbReference type="STRING" id="717962.CC1_11830"/>
<dbReference type="InterPro" id="IPR027417">
    <property type="entry name" value="P-loop_NTPase"/>
</dbReference>
<evidence type="ECO:0000259" key="5">
    <source>
        <dbReference type="Pfam" id="PF01656"/>
    </source>
</evidence>
<dbReference type="CDD" id="cd01750">
    <property type="entry name" value="GATase1_CobQ"/>
    <property type="match status" value="1"/>
</dbReference>
<dbReference type="PROSITE" id="PS51274">
    <property type="entry name" value="GATASE_COBBQ"/>
    <property type="match status" value="1"/>
</dbReference>
<reference evidence="7 8" key="1">
    <citation type="submission" date="2010-03" db="EMBL/GenBank/DDBJ databases">
        <title>The genome sequence of Coprococcus catus GD/7.</title>
        <authorList>
            <consortium name="metaHIT consortium -- http://www.metahit.eu/"/>
            <person name="Pajon A."/>
            <person name="Turner K."/>
            <person name="Parkhill J."/>
            <person name="Duncan S."/>
            <person name="Flint H."/>
        </authorList>
    </citation>
    <scope>NUCLEOTIDE SEQUENCE [LARGE SCALE GENOMIC DNA]</scope>
    <source>
        <strain evidence="7 8">GD/7</strain>
    </source>
</reference>
<evidence type="ECO:0000313" key="7">
    <source>
        <dbReference type="EMBL" id="CBK79999.1"/>
    </source>
</evidence>
<keyword evidence="2 4" id="KW-0169">Cobalamin biosynthesis</keyword>
<keyword evidence="3 4" id="KW-0315">Glutamine amidotransferase</keyword>
<dbReference type="InterPro" id="IPR011698">
    <property type="entry name" value="GATase_3"/>
</dbReference>
<evidence type="ECO:0000256" key="3">
    <source>
        <dbReference type="ARBA" id="ARBA00022962"/>
    </source>
</evidence>
<comment type="pathway">
    <text evidence="1 4">Cofactor biosynthesis; adenosylcobalamin biosynthesis.</text>
</comment>
<dbReference type="NCBIfam" id="NF001989">
    <property type="entry name" value="PRK00784.1"/>
    <property type="match status" value="1"/>
</dbReference>
<gene>
    <name evidence="4" type="primary">cobQ</name>
    <name evidence="7" type="ORF">CC1_11830</name>
</gene>
<dbReference type="UniPathway" id="UPA00148"/>
<feature type="active site" description="Nucleophile" evidence="4">
    <location>
        <position position="351"/>
    </location>
</feature>
<evidence type="ECO:0000259" key="6">
    <source>
        <dbReference type="Pfam" id="PF07685"/>
    </source>
</evidence>
<dbReference type="HAMAP" id="MF_00028">
    <property type="entry name" value="CobQ"/>
    <property type="match status" value="1"/>
</dbReference>
<sequence length="528" mass="57828">MNAGGRLIRKPIMATGTGEETMAKVIMVQGTMSNAGKSLLVAGLCRIFRQDGYRVAPFKSQNMALNSFITTEGLEMGRAQVMQAEAAGIEPSVRMNPILLKPTSDVGSQVIVNGEVRQNMRAAEYFKYKKALIPDIMAAYNSLAAENDIIVVEGAGSPAEINLKSEDIVNMGLAKMLKAPVLLAGDIDRGGVFAQLVGTMMLLEKEEQQMVKGLIINKFRGDKRILDPGIEMLKDYTPVPVVGVVPYMHVDIDDEDSLADRLDKHTEKGLIDIAVIRVPRMSNFTDFNALERMQGVTLRYVEKVQQLGRPDLILLPGTKNTMGDLKWLRMNGLEASVLKLAAEGTLVMGICGGYQILGLTLEDPDGVEEGGSMRGMELLPVHTVFEKAKTRTRVSGKTGTLHGPWQLLSGTAFEGYEIHMGETTYEPGGTVFSAIAETVGTQHVDEAMANGCQYQNAAGSYVHGLFDSVEMQKALLRLLCQKKGLPEEAVSWIDEKVYKEQQYDKLAEGLRENMDMAKIYQILEEGLA</sequence>
<reference evidence="7 8" key="2">
    <citation type="submission" date="2010-03" db="EMBL/GenBank/DDBJ databases">
        <authorList>
            <person name="Pajon A."/>
        </authorList>
    </citation>
    <scope>NUCLEOTIDE SEQUENCE [LARGE SCALE GENOMIC DNA]</scope>
    <source>
        <strain evidence="7 8">GD/7</strain>
    </source>
</reference>
<dbReference type="GO" id="GO:0015420">
    <property type="term" value="F:ABC-type vitamin B12 transporter activity"/>
    <property type="evidence" value="ECO:0007669"/>
    <property type="project" value="UniProtKB-UniRule"/>
</dbReference>
<dbReference type="PATRIC" id="fig|717962.3.peg.1028"/>
<evidence type="ECO:0000256" key="4">
    <source>
        <dbReference type="HAMAP-Rule" id="MF_00028"/>
    </source>
</evidence>
<proteinExistence type="inferred from homology"/>
<dbReference type="PANTHER" id="PTHR21343:SF1">
    <property type="entry name" value="COBYRIC ACID SYNTHASE"/>
    <property type="match status" value="1"/>
</dbReference>
<dbReference type="SUPFAM" id="SSF52540">
    <property type="entry name" value="P-loop containing nucleoside triphosphate hydrolases"/>
    <property type="match status" value="1"/>
</dbReference>
<dbReference type="CDD" id="cd05389">
    <property type="entry name" value="CobQ_N"/>
    <property type="match status" value="1"/>
</dbReference>
<comment type="similarity">
    <text evidence="4">Belongs to the CobB/CobQ family. CobQ subfamily.</text>
</comment>
<dbReference type="EMBL" id="FP929038">
    <property type="protein sequence ID" value="CBK79999.1"/>
    <property type="molecule type" value="Genomic_DNA"/>
</dbReference>
<dbReference type="InterPro" id="IPR004459">
    <property type="entry name" value="CobQ_synth"/>
</dbReference>
<organism evidence="7 8">
    <name type="scientific">Coprococcus catus GD/7</name>
    <dbReference type="NCBI Taxonomy" id="717962"/>
    <lineage>
        <taxon>Bacteria</taxon>
        <taxon>Bacillati</taxon>
        <taxon>Bacillota</taxon>
        <taxon>Clostridia</taxon>
        <taxon>Lachnospirales</taxon>
        <taxon>Lachnospiraceae</taxon>
        <taxon>Coprococcus</taxon>
    </lineage>
</organism>
<dbReference type="SUPFAM" id="SSF52317">
    <property type="entry name" value="Class I glutamine amidotransferase-like"/>
    <property type="match status" value="1"/>
</dbReference>
<dbReference type="Gene3D" id="3.40.50.880">
    <property type="match status" value="1"/>
</dbReference>
<protein>
    <recommendedName>
        <fullName evidence="4">Cobyric acid synthase</fullName>
    </recommendedName>
</protein>
<dbReference type="AlphaFoldDB" id="D4J6M8"/>
<dbReference type="GO" id="GO:0009236">
    <property type="term" value="P:cobalamin biosynthetic process"/>
    <property type="evidence" value="ECO:0007669"/>
    <property type="project" value="UniProtKB-UniRule"/>
</dbReference>
<dbReference type="PANTHER" id="PTHR21343">
    <property type="entry name" value="DETHIOBIOTIN SYNTHETASE"/>
    <property type="match status" value="1"/>
</dbReference>
<dbReference type="Gene3D" id="3.40.50.300">
    <property type="entry name" value="P-loop containing nucleotide triphosphate hydrolases"/>
    <property type="match status" value="1"/>
</dbReference>
<name>D4J6M8_9FIRM</name>
<keyword evidence="7" id="KW-0436">Ligase</keyword>
<accession>D4J6M8</accession>
<dbReference type="InterPro" id="IPR047045">
    <property type="entry name" value="CobQ_N"/>
</dbReference>
<feature type="active site" evidence="4">
    <location>
        <position position="463"/>
    </location>
</feature>
<comment type="function">
    <text evidence="4">Catalyzes amidations at positions B, D, E, and G on adenosylcobyrinic A,C-diamide. NH(2) groups are provided by glutamine, and one molecule of ATP is hydrogenolyzed for each amidation.</text>
</comment>
<dbReference type="NCBIfam" id="TIGR00313">
    <property type="entry name" value="cobQ"/>
    <property type="match status" value="1"/>
</dbReference>
<evidence type="ECO:0000256" key="2">
    <source>
        <dbReference type="ARBA" id="ARBA00022573"/>
    </source>
</evidence>
<dbReference type="Pfam" id="PF07685">
    <property type="entry name" value="GATase_3"/>
    <property type="match status" value="1"/>
</dbReference>
<feature type="domain" description="CobQ/CobB/MinD/ParA nucleotide binding" evidence="5">
    <location>
        <begin position="26"/>
        <end position="248"/>
    </location>
</feature>